<keyword evidence="1" id="KW-0227">DNA damage</keyword>
<evidence type="ECO:0000259" key="4">
    <source>
        <dbReference type="Pfam" id="PF12705"/>
    </source>
</evidence>
<dbReference type="RefSeq" id="WP_071164020.1">
    <property type="nucleotide sequence ID" value="NZ_CP017812.1"/>
</dbReference>
<evidence type="ECO:0000256" key="3">
    <source>
        <dbReference type="ARBA" id="ARBA00023204"/>
    </source>
</evidence>
<keyword evidence="3" id="KW-0234">DNA repair</keyword>
<dbReference type="Proteomes" id="UP000176288">
    <property type="component" value="Chromosome"/>
</dbReference>
<reference evidence="5 6" key="1">
    <citation type="submission" date="2016-10" db="EMBL/GenBank/DDBJ databases">
        <title>Actinomyces aegypiusis sp. nov., isolated from the Aegypius monachus in Qinghai Tibet Plateau China.</title>
        <authorList>
            <person name="Wang Y."/>
        </authorList>
    </citation>
    <scope>NUCLEOTIDE SEQUENCE [LARGE SCALE GENOMIC DNA]</scope>
    <source>
        <strain evidence="5 6">VUL4_3</strain>
    </source>
</reference>
<keyword evidence="6" id="KW-1185">Reference proteome</keyword>
<dbReference type="SUPFAM" id="SSF52980">
    <property type="entry name" value="Restriction endonuclease-like"/>
    <property type="match status" value="1"/>
</dbReference>
<proteinExistence type="predicted"/>
<dbReference type="AlphaFoldDB" id="A0A1D9MJS8"/>
<evidence type="ECO:0000256" key="2">
    <source>
        <dbReference type="ARBA" id="ARBA00022806"/>
    </source>
</evidence>
<accession>A0A1D9MJS8</accession>
<protein>
    <recommendedName>
        <fullName evidence="4">PD-(D/E)XK endonuclease-like domain-containing protein</fullName>
    </recommendedName>
</protein>
<keyword evidence="2" id="KW-0378">Hydrolase</keyword>
<dbReference type="GO" id="GO:0004386">
    <property type="term" value="F:helicase activity"/>
    <property type="evidence" value="ECO:0007669"/>
    <property type="project" value="UniProtKB-KW"/>
</dbReference>
<organism evidence="5 6">
    <name type="scientific">Boudabousia tangfeifanii</name>
    <dbReference type="NCBI Taxonomy" id="1912795"/>
    <lineage>
        <taxon>Bacteria</taxon>
        <taxon>Bacillati</taxon>
        <taxon>Actinomycetota</taxon>
        <taxon>Actinomycetes</taxon>
        <taxon>Actinomycetales</taxon>
        <taxon>Actinomycetaceae</taxon>
        <taxon>Boudabousia</taxon>
    </lineage>
</organism>
<feature type="domain" description="PD-(D/E)XK endonuclease-like" evidence="4">
    <location>
        <begin position="17"/>
        <end position="262"/>
    </location>
</feature>
<sequence length="288" mass="33087">MTENQGETELQRPQSFLSFSRLKDFQQCPLKYRFTMVDRIPEEPKLHLIFGTTVHQVLENLFQLPPQERTLAAAQSQIDPAFALVRKENPEADVLFPTKDDELALVQRIQAVIFKYFQIENPPALQNGGTETEIRTVLPSGVAIRGFIDRIDVRPDNGALRVVDYKTGKVPKPQYQEKALSQMRFYSLLLNNEKQTLPARCQLVYVEHGKVLTLDPQETDLQLIERDINDTWNEMEKALESGNFIPKTGPLCPWCSYQSICPAFGSELPKYDHERAKQLLTIRRRPTS</sequence>
<name>A0A1D9MJS8_9ACTO</name>
<dbReference type="Pfam" id="PF12705">
    <property type="entry name" value="PDDEXK_1"/>
    <property type="match status" value="1"/>
</dbReference>
<evidence type="ECO:0000313" key="6">
    <source>
        <dbReference type="Proteomes" id="UP000176288"/>
    </source>
</evidence>
<dbReference type="STRING" id="1912795.BK816_03950"/>
<keyword evidence="2" id="KW-0067">ATP-binding</keyword>
<keyword evidence="2" id="KW-0347">Helicase</keyword>
<dbReference type="InterPro" id="IPR038726">
    <property type="entry name" value="PDDEXK_AddAB-type"/>
</dbReference>
<dbReference type="EMBL" id="CP017812">
    <property type="protein sequence ID" value="AOZ72554.1"/>
    <property type="molecule type" value="Genomic_DNA"/>
</dbReference>
<dbReference type="Gene3D" id="3.90.320.10">
    <property type="match status" value="1"/>
</dbReference>
<dbReference type="KEGG" id="avu:BK816_03950"/>
<evidence type="ECO:0000256" key="1">
    <source>
        <dbReference type="ARBA" id="ARBA00022763"/>
    </source>
</evidence>
<dbReference type="InterPro" id="IPR011604">
    <property type="entry name" value="PDDEXK-like_dom_sf"/>
</dbReference>
<dbReference type="GO" id="GO:0006281">
    <property type="term" value="P:DNA repair"/>
    <property type="evidence" value="ECO:0007669"/>
    <property type="project" value="UniProtKB-KW"/>
</dbReference>
<dbReference type="OrthoDB" id="9791397at2"/>
<gene>
    <name evidence="5" type="ORF">BK816_03950</name>
</gene>
<dbReference type="InterPro" id="IPR011335">
    <property type="entry name" value="Restrct_endonuc-II-like"/>
</dbReference>
<evidence type="ECO:0000313" key="5">
    <source>
        <dbReference type="EMBL" id="AOZ72554.1"/>
    </source>
</evidence>
<keyword evidence="2" id="KW-0547">Nucleotide-binding</keyword>